<dbReference type="GO" id="GO:0003723">
    <property type="term" value="F:RNA binding"/>
    <property type="evidence" value="ECO:0007669"/>
    <property type="project" value="UniProtKB-UniRule"/>
</dbReference>
<dbReference type="InterPro" id="IPR012677">
    <property type="entry name" value="Nucleotide-bd_a/b_plait_sf"/>
</dbReference>
<dbReference type="AlphaFoldDB" id="L8YAT3"/>
<dbReference type="InterPro" id="IPR035979">
    <property type="entry name" value="RBD_domain_sf"/>
</dbReference>
<dbReference type="Gene3D" id="3.30.70.330">
    <property type="match status" value="1"/>
</dbReference>
<proteinExistence type="predicted"/>
<feature type="domain" description="RRM" evidence="5">
    <location>
        <begin position="133"/>
        <end position="204"/>
    </location>
</feature>
<evidence type="ECO:0000313" key="7">
    <source>
        <dbReference type="Proteomes" id="UP000011518"/>
    </source>
</evidence>
<dbReference type="InterPro" id="IPR050886">
    <property type="entry name" value="RNA-binding_reg"/>
</dbReference>
<name>L8YAT3_TUPCH</name>
<keyword evidence="1 3" id="KW-0694">RNA-binding</keyword>
<protein>
    <submittedName>
        <fullName evidence="6">Zinc finger protein 449</fullName>
    </submittedName>
</protein>
<dbReference type="Pfam" id="PF00076">
    <property type="entry name" value="RRM_1"/>
    <property type="match status" value="1"/>
</dbReference>
<feature type="compositionally biased region" description="Acidic residues" evidence="4">
    <location>
        <begin position="75"/>
        <end position="98"/>
    </location>
</feature>
<organism evidence="6 7">
    <name type="scientific">Tupaia chinensis</name>
    <name type="common">Chinese tree shrew</name>
    <name type="synonym">Tupaia belangeri chinensis</name>
    <dbReference type="NCBI Taxonomy" id="246437"/>
    <lineage>
        <taxon>Eukaryota</taxon>
        <taxon>Metazoa</taxon>
        <taxon>Chordata</taxon>
        <taxon>Craniata</taxon>
        <taxon>Vertebrata</taxon>
        <taxon>Euteleostomi</taxon>
        <taxon>Mammalia</taxon>
        <taxon>Eutheria</taxon>
        <taxon>Euarchontoglires</taxon>
        <taxon>Scandentia</taxon>
        <taxon>Tupaiidae</taxon>
        <taxon>Tupaia</taxon>
    </lineage>
</organism>
<keyword evidence="2" id="KW-0507">mRNA processing</keyword>
<dbReference type="PANTHER" id="PTHR48024">
    <property type="entry name" value="GEO13361P1-RELATED"/>
    <property type="match status" value="1"/>
</dbReference>
<dbReference type="SUPFAM" id="SSF54928">
    <property type="entry name" value="RNA-binding domain, RBD"/>
    <property type="match status" value="1"/>
</dbReference>
<evidence type="ECO:0000256" key="3">
    <source>
        <dbReference type="PROSITE-ProRule" id="PRU00176"/>
    </source>
</evidence>
<dbReference type="InParanoid" id="L8YAT3"/>
<dbReference type="InterPro" id="IPR000504">
    <property type="entry name" value="RRM_dom"/>
</dbReference>
<dbReference type="Proteomes" id="UP000011518">
    <property type="component" value="Unassembled WGS sequence"/>
</dbReference>
<evidence type="ECO:0000259" key="5">
    <source>
        <dbReference type="PROSITE" id="PS50102"/>
    </source>
</evidence>
<dbReference type="PANTHER" id="PTHR48024:SF56">
    <property type="entry name" value="HETEROGENEOUS NUCLEAR RIBONUCLEOPROTEIN A0"/>
    <property type="match status" value="1"/>
</dbReference>
<dbReference type="SMART" id="SM00360">
    <property type="entry name" value="RRM"/>
    <property type="match status" value="1"/>
</dbReference>
<evidence type="ECO:0000313" key="6">
    <source>
        <dbReference type="EMBL" id="ELV12065.1"/>
    </source>
</evidence>
<accession>L8YAT3</accession>
<evidence type="ECO:0000256" key="2">
    <source>
        <dbReference type="ARBA" id="ARBA00023187"/>
    </source>
</evidence>
<dbReference type="EMBL" id="KB364744">
    <property type="protein sequence ID" value="ELV12065.1"/>
    <property type="molecule type" value="Genomic_DNA"/>
</dbReference>
<evidence type="ECO:0000256" key="4">
    <source>
        <dbReference type="SAM" id="MobiDB-lite"/>
    </source>
</evidence>
<gene>
    <name evidence="6" type="ORF">TREES_T100015337</name>
</gene>
<evidence type="ECO:0000256" key="1">
    <source>
        <dbReference type="ARBA" id="ARBA00022884"/>
    </source>
</evidence>
<keyword evidence="2" id="KW-0508">mRNA splicing</keyword>
<reference evidence="7" key="2">
    <citation type="journal article" date="2013" name="Nat. Commun.">
        <title>Genome of the Chinese tree shrew.</title>
        <authorList>
            <person name="Fan Y."/>
            <person name="Huang Z.Y."/>
            <person name="Cao C.C."/>
            <person name="Chen C.S."/>
            <person name="Chen Y.X."/>
            <person name="Fan D.D."/>
            <person name="He J."/>
            <person name="Hou H.L."/>
            <person name="Hu L."/>
            <person name="Hu X.T."/>
            <person name="Jiang X.T."/>
            <person name="Lai R."/>
            <person name="Lang Y.S."/>
            <person name="Liang B."/>
            <person name="Liao S.G."/>
            <person name="Mu D."/>
            <person name="Ma Y.Y."/>
            <person name="Niu Y.Y."/>
            <person name="Sun X.Q."/>
            <person name="Xia J.Q."/>
            <person name="Xiao J."/>
            <person name="Xiong Z.Q."/>
            <person name="Xu L."/>
            <person name="Yang L."/>
            <person name="Zhang Y."/>
            <person name="Zhao W."/>
            <person name="Zhao X.D."/>
            <person name="Zheng Y.T."/>
            <person name="Zhou J.M."/>
            <person name="Zhu Y.B."/>
            <person name="Zhang G.J."/>
            <person name="Wang J."/>
            <person name="Yao Y.G."/>
        </authorList>
    </citation>
    <scope>NUCLEOTIDE SEQUENCE [LARGE SCALE GENOMIC DNA]</scope>
</reference>
<dbReference type="PROSITE" id="PS50102">
    <property type="entry name" value="RRM"/>
    <property type="match status" value="1"/>
</dbReference>
<dbReference type="eggNOG" id="KOG1721">
    <property type="taxonomic scope" value="Eukaryota"/>
</dbReference>
<sequence length="204" mass="22097">MAVGAEAVDMHDMLLEELAPAGTAHIPPDIHLESPALQVTGPAQEAPVAEAWIPQAGPQELHYGAAGECQPFLDPEGEEDDADEEEDENEEDESEEAAMETAPAKGKKTPTKAVPVKVKSLAEDEEDDEDEMMKMKMRSLSEDTTKETLKESLDGSIPARIVTDWETGSSKGFDFVDFNSKEDAKAAKEAMEDGEIDGNKVTSY</sequence>
<feature type="region of interest" description="Disordered" evidence="4">
    <location>
        <begin position="54"/>
        <end position="132"/>
    </location>
</feature>
<keyword evidence="7" id="KW-1185">Reference proteome</keyword>
<reference evidence="7" key="1">
    <citation type="submission" date="2012-07" db="EMBL/GenBank/DDBJ databases">
        <title>Genome of the Chinese tree shrew, a rising model animal genetically related to primates.</title>
        <authorList>
            <person name="Zhang G."/>
            <person name="Fan Y."/>
            <person name="Yao Y."/>
            <person name="Huang Z."/>
        </authorList>
    </citation>
    <scope>NUCLEOTIDE SEQUENCE [LARGE SCALE GENOMIC DNA]</scope>
</reference>
<dbReference type="GO" id="GO:0008380">
    <property type="term" value="P:RNA splicing"/>
    <property type="evidence" value="ECO:0007669"/>
    <property type="project" value="UniProtKB-KW"/>
</dbReference>